<evidence type="ECO:0000313" key="2">
    <source>
        <dbReference type="Proteomes" id="UP000199410"/>
    </source>
</evidence>
<sequence>MGEVATCIGTAGLAALPFSKVTKLKTIFNALGGITRTVDMTYTNYKYHRALLNSVKNSLSKAIKDVVDKEKLASEVNDLLKEIFGVTATVGACKPVIDDLFD</sequence>
<comment type="caution">
    <text evidence="1">The sequence shown here is derived from an EMBL/GenBank/DDBJ whole genome shotgun (WGS) entry which is preliminary data.</text>
</comment>
<name>A0A1H9PLP7_9BACI</name>
<organism evidence="1 2">
    <name type="scientific">Lysinibacillus fusiformis</name>
    <dbReference type="NCBI Taxonomy" id="28031"/>
    <lineage>
        <taxon>Bacteria</taxon>
        <taxon>Bacillati</taxon>
        <taxon>Bacillota</taxon>
        <taxon>Bacilli</taxon>
        <taxon>Bacillales</taxon>
        <taxon>Bacillaceae</taxon>
        <taxon>Lysinibacillus</taxon>
    </lineage>
</organism>
<evidence type="ECO:0000313" key="1">
    <source>
        <dbReference type="EMBL" id="SER48503.1"/>
    </source>
</evidence>
<accession>A0A1H9PLP7</accession>
<dbReference type="AlphaFoldDB" id="A0A1H9PLP7"/>
<proteinExistence type="predicted"/>
<dbReference type="RefSeq" id="WP_139207550.1">
    <property type="nucleotide sequence ID" value="NZ_FOEL01000016.1"/>
</dbReference>
<dbReference type="EMBL" id="FOEL01000016">
    <property type="protein sequence ID" value="SER48503.1"/>
    <property type="molecule type" value="Genomic_DNA"/>
</dbReference>
<reference evidence="1 2" key="1">
    <citation type="submission" date="2016-10" db="EMBL/GenBank/DDBJ databases">
        <authorList>
            <person name="Varghese N."/>
            <person name="Submissions S."/>
        </authorList>
    </citation>
    <scope>NUCLEOTIDE SEQUENCE [LARGE SCALE GENOMIC DNA]</scope>
    <source>
        <strain evidence="1 2">TC-13</strain>
    </source>
</reference>
<dbReference type="Proteomes" id="UP000199410">
    <property type="component" value="Unassembled WGS sequence"/>
</dbReference>
<protein>
    <submittedName>
        <fullName evidence="1">Uncharacterized protein</fullName>
    </submittedName>
</protein>
<gene>
    <name evidence="1" type="ORF">SAMN02787113_03895</name>
</gene>